<dbReference type="InterPro" id="IPR018392">
    <property type="entry name" value="LysM"/>
</dbReference>
<keyword evidence="1" id="KW-0732">Signal</keyword>
<dbReference type="InterPro" id="IPR050570">
    <property type="entry name" value="Cell_wall_metabolism_enzyme"/>
</dbReference>
<dbReference type="Pfam" id="PF01551">
    <property type="entry name" value="Peptidase_M23"/>
    <property type="match status" value="1"/>
</dbReference>
<dbReference type="Proteomes" id="UP001144471">
    <property type="component" value="Unassembled WGS sequence"/>
</dbReference>
<dbReference type="CDD" id="cd00118">
    <property type="entry name" value="LysM"/>
    <property type="match status" value="1"/>
</dbReference>
<dbReference type="InterPro" id="IPR011055">
    <property type="entry name" value="Dup_hybrid_motif"/>
</dbReference>
<comment type="caution">
    <text evidence="3">The sequence shown here is derived from an EMBL/GenBank/DDBJ whole genome shotgun (WGS) entry which is preliminary data.</text>
</comment>
<reference evidence="3" key="1">
    <citation type="submission" date="2022-12" db="EMBL/GenBank/DDBJ databases">
        <title>Reference genome sequencing for broad-spectrum identification of bacterial and archaeal isolates by mass spectrometry.</title>
        <authorList>
            <person name="Sekiguchi Y."/>
            <person name="Tourlousse D.M."/>
        </authorList>
    </citation>
    <scope>NUCLEOTIDE SEQUENCE</scope>
    <source>
        <strain evidence="3">10succ1</strain>
    </source>
</reference>
<keyword evidence="4" id="KW-1185">Reference proteome</keyword>
<dbReference type="SMART" id="SM00257">
    <property type="entry name" value="LysM"/>
    <property type="match status" value="1"/>
</dbReference>
<evidence type="ECO:0000313" key="3">
    <source>
        <dbReference type="EMBL" id="GLI54537.1"/>
    </source>
</evidence>
<protein>
    <recommendedName>
        <fullName evidence="2">LysM domain-containing protein</fullName>
    </recommendedName>
</protein>
<feature type="domain" description="LysM" evidence="2">
    <location>
        <begin position="28"/>
        <end position="71"/>
    </location>
</feature>
<proteinExistence type="predicted"/>
<dbReference type="FunFam" id="2.70.70.10:FF:000006">
    <property type="entry name" value="M23 family peptidase"/>
    <property type="match status" value="1"/>
</dbReference>
<dbReference type="InterPro" id="IPR016047">
    <property type="entry name" value="M23ase_b-sheet_dom"/>
</dbReference>
<sequence>MKIIILIITMIFTFQGALAMEEDFIYTNYHLVERGDTLEGIAKKYGVEVESIRGINDLESDAIYEGQRLYLDLGEYKERWVRVEPMGGRRIEGGKRVIRGRYDPVVAVEYRSTQPDFLWPLEWKGVTSEWGYRSDPITGRKDKKHSGVDLRAGIGTPVYAPSEGVVRSAGWMKGYGRIVIIDHDNGYSTRFAHLDEYLVEIGDRVTKGEIIAKSGNSGRSTGPHLHYEIRRDGITVDPMTFR</sequence>
<dbReference type="Pfam" id="PF01476">
    <property type="entry name" value="LysM"/>
    <property type="match status" value="1"/>
</dbReference>
<dbReference type="CDD" id="cd12797">
    <property type="entry name" value="M23_peptidase"/>
    <property type="match status" value="1"/>
</dbReference>
<dbReference type="Gene3D" id="2.70.70.10">
    <property type="entry name" value="Glucose Permease (Domain IIA)"/>
    <property type="match status" value="1"/>
</dbReference>
<dbReference type="InterPro" id="IPR036779">
    <property type="entry name" value="LysM_dom_sf"/>
</dbReference>
<dbReference type="PANTHER" id="PTHR21666">
    <property type="entry name" value="PEPTIDASE-RELATED"/>
    <property type="match status" value="1"/>
</dbReference>
<dbReference type="GO" id="GO:0004222">
    <property type="term" value="F:metalloendopeptidase activity"/>
    <property type="evidence" value="ECO:0007669"/>
    <property type="project" value="TreeGrafter"/>
</dbReference>
<dbReference type="SUPFAM" id="SSF51261">
    <property type="entry name" value="Duplicated hybrid motif"/>
    <property type="match status" value="1"/>
</dbReference>
<dbReference type="AlphaFoldDB" id="A0A9W6GIZ3"/>
<evidence type="ECO:0000259" key="2">
    <source>
        <dbReference type="PROSITE" id="PS51782"/>
    </source>
</evidence>
<accession>A0A9W6GIZ3</accession>
<evidence type="ECO:0000256" key="1">
    <source>
        <dbReference type="ARBA" id="ARBA00022729"/>
    </source>
</evidence>
<gene>
    <name evidence="3" type="ORF">PM10SUCC1_00520</name>
</gene>
<organism evidence="3 4">
    <name type="scientific">Propionigenium maris DSM 9537</name>
    <dbReference type="NCBI Taxonomy" id="1123000"/>
    <lineage>
        <taxon>Bacteria</taxon>
        <taxon>Fusobacteriati</taxon>
        <taxon>Fusobacteriota</taxon>
        <taxon>Fusobacteriia</taxon>
        <taxon>Fusobacteriales</taxon>
        <taxon>Fusobacteriaceae</taxon>
        <taxon>Propionigenium</taxon>
    </lineage>
</organism>
<dbReference type="RefSeq" id="WP_281832214.1">
    <property type="nucleotide sequence ID" value="NZ_BSDY01000001.1"/>
</dbReference>
<dbReference type="SUPFAM" id="SSF54106">
    <property type="entry name" value="LysM domain"/>
    <property type="match status" value="1"/>
</dbReference>
<dbReference type="PROSITE" id="PS51782">
    <property type="entry name" value="LYSM"/>
    <property type="match status" value="1"/>
</dbReference>
<evidence type="ECO:0000313" key="4">
    <source>
        <dbReference type="Proteomes" id="UP001144471"/>
    </source>
</evidence>
<dbReference type="EMBL" id="BSDY01000001">
    <property type="protein sequence ID" value="GLI54537.1"/>
    <property type="molecule type" value="Genomic_DNA"/>
</dbReference>
<dbReference type="Gene3D" id="3.10.350.10">
    <property type="entry name" value="LysM domain"/>
    <property type="match status" value="1"/>
</dbReference>
<dbReference type="PANTHER" id="PTHR21666:SF289">
    <property type="entry name" value="L-ALA--D-GLU ENDOPEPTIDASE"/>
    <property type="match status" value="1"/>
</dbReference>
<name>A0A9W6GIZ3_9FUSO</name>